<dbReference type="InterPro" id="IPR008276">
    <property type="entry name" value="C_nuclsd_transpt"/>
</dbReference>
<feature type="region of interest" description="Disordered" evidence="7">
    <location>
        <begin position="36"/>
        <end position="55"/>
    </location>
</feature>
<dbReference type="PANTHER" id="PTHR10590">
    <property type="entry name" value="SODIUM/NUCLEOSIDE COTRANSPORTER"/>
    <property type="match status" value="1"/>
</dbReference>
<feature type="transmembrane region" description="Helical" evidence="8">
    <location>
        <begin position="307"/>
        <end position="329"/>
    </location>
</feature>
<feature type="domain" description="Concentrative nucleoside transporter N-terminal" evidence="9">
    <location>
        <begin position="211"/>
        <end position="283"/>
    </location>
</feature>
<evidence type="ECO:0000256" key="3">
    <source>
        <dbReference type="ARBA" id="ARBA00022475"/>
    </source>
</evidence>
<dbReference type="GO" id="GO:0005886">
    <property type="term" value="C:plasma membrane"/>
    <property type="evidence" value="ECO:0007669"/>
    <property type="project" value="UniProtKB-SubCell"/>
</dbReference>
<evidence type="ECO:0000256" key="4">
    <source>
        <dbReference type="ARBA" id="ARBA00022692"/>
    </source>
</evidence>
<feature type="transmembrane region" description="Helical" evidence="8">
    <location>
        <begin position="341"/>
        <end position="363"/>
    </location>
</feature>
<feature type="transmembrane region" description="Helical" evidence="8">
    <location>
        <begin position="235"/>
        <end position="252"/>
    </location>
</feature>
<feature type="transmembrane region" description="Helical" evidence="8">
    <location>
        <begin position="383"/>
        <end position="405"/>
    </location>
</feature>
<dbReference type="PANTHER" id="PTHR10590:SF4">
    <property type="entry name" value="SOLUTE CARRIER FAMILY 28 MEMBER 3"/>
    <property type="match status" value="1"/>
</dbReference>
<dbReference type="InterPro" id="IPR011657">
    <property type="entry name" value="CNT_C_dom"/>
</dbReference>
<evidence type="ECO:0000256" key="6">
    <source>
        <dbReference type="ARBA" id="ARBA00023136"/>
    </source>
</evidence>
<dbReference type="InterPro" id="IPR011642">
    <property type="entry name" value="Gate_dom"/>
</dbReference>
<evidence type="ECO:0000313" key="13">
    <source>
        <dbReference type="Proteomes" id="UP000762676"/>
    </source>
</evidence>
<dbReference type="InterPro" id="IPR002668">
    <property type="entry name" value="CNT_N_dom"/>
</dbReference>
<evidence type="ECO:0000259" key="11">
    <source>
        <dbReference type="Pfam" id="PF07670"/>
    </source>
</evidence>
<dbReference type="EMBL" id="BMAT01001843">
    <property type="protein sequence ID" value="GFR93530.1"/>
    <property type="molecule type" value="Genomic_DNA"/>
</dbReference>
<feature type="domain" description="Nucleoside transporter/FeoB GTPase Gate" evidence="11">
    <location>
        <begin position="308"/>
        <end position="406"/>
    </location>
</feature>
<evidence type="ECO:0000256" key="7">
    <source>
        <dbReference type="SAM" id="MobiDB-lite"/>
    </source>
</evidence>
<keyword evidence="13" id="KW-1185">Reference proteome</keyword>
<dbReference type="Pfam" id="PF01773">
    <property type="entry name" value="Nucleos_tra2_N"/>
    <property type="match status" value="1"/>
</dbReference>
<evidence type="ECO:0000256" key="1">
    <source>
        <dbReference type="ARBA" id="ARBA00004651"/>
    </source>
</evidence>
<dbReference type="AlphaFoldDB" id="A0AAV4HAA9"/>
<dbReference type="Proteomes" id="UP000762676">
    <property type="component" value="Unassembled WGS sequence"/>
</dbReference>
<feature type="transmembrane region" description="Helical" evidence="8">
    <location>
        <begin position="104"/>
        <end position="122"/>
    </location>
</feature>
<evidence type="ECO:0000313" key="12">
    <source>
        <dbReference type="EMBL" id="GFR93530.1"/>
    </source>
</evidence>
<feature type="transmembrane region" description="Helical" evidence="8">
    <location>
        <begin position="514"/>
        <end position="535"/>
    </location>
</feature>
<comment type="caution">
    <text evidence="12">The sequence shown here is derived from an EMBL/GenBank/DDBJ whole genome shotgun (WGS) entry which is preliminary data.</text>
</comment>
<keyword evidence="4 8" id="KW-0812">Transmembrane</keyword>
<feature type="compositionally biased region" description="Polar residues" evidence="7">
    <location>
        <begin position="41"/>
        <end position="53"/>
    </location>
</feature>
<dbReference type="Pfam" id="PF07670">
    <property type="entry name" value="Gate"/>
    <property type="match status" value="1"/>
</dbReference>
<feature type="transmembrane region" description="Helical" evidence="8">
    <location>
        <begin position="177"/>
        <end position="200"/>
    </location>
</feature>
<feature type="transmembrane region" description="Helical" evidence="8">
    <location>
        <begin position="134"/>
        <end position="156"/>
    </location>
</feature>
<organism evidence="12 13">
    <name type="scientific">Elysia marginata</name>
    <dbReference type="NCBI Taxonomy" id="1093978"/>
    <lineage>
        <taxon>Eukaryota</taxon>
        <taxon>Metazoa</taxon>
        <taxon>Spiralia</taxon>
        <taxon>Lophotrochozoa</taxon>
        <taxon>Mollusca</taxon>
        <taxon>Gastropoda</taxon>
        <taxon>Heterobranchia</taxon>
        <taxon>Euthyneura</taxon>
        <taxon>Panpulmonata</taxon>
        <taxon>Sacoglossa</taxon>
        <taxon>Placobranchoidea</taxon>
        <taxon>Plakobranchidae</taxon>
        <taxon>Elysia</taxon>
    </lineage>
</organism>
<protein>
    <submittedName>
        <fullName evidence="12">Sodium/nucleoside cotransporter</fullName>
    </submittedName>
</protein>
<evidence type="ECO:0000256" key="2">
    <source>
        <dbReference type="ARBA" id="ARBA00009033"/>
    </source>
</evidence>
<evidence type="ECO:0000256" key="5">
    <source>
        <dbReference type="ARBA" id="ARBA00022989"/>
    </source>
</evidence>
<accession>A0AAV4HAA9</accession>
<reference evidence="12 13" key="1">
    <citation type="journal article" date="2021" name="Elife">
        <title>Chloroplast acquisition without the gene transfer in kleptoplastic sea slugs, Plakobranchus ocellatus.</title>
        <authorList>
            <person name="Maeda T."/>
            <person name="Takahashi S."/>
            <person name="Yoshida T."/>
            <person name="Shimamura S."/>
            <person name="Takaki Y."/>
            <person name="Nagai Y."/>
            <person name="Toyoda A."/>
            <person name="Suzuki Y."/>
            <person name="Arimoto A."/>
            <person name="Ishii H."/>
            <person name="Satoh N."/>
            <person name="Nishiyama T."/>
            <person name="Hasebe M."/>
            <person name="Maruyama T."/>
            <person name="Minagawa J."/>
            <person name="Obokata J."/>
            <person name="Shigenobu S."/>
        </authorList>
    </citation>
    <scope>NUCLEOTIDE SEQUENCE [LARGE SCALE GENOMIC DNA]</scope>
</reference>
<dbReference type="GO" id="GO:0005415">
    <property type="term" value="F:nucleoside:sodium symporter activity"/>
    <property type="evidence" value="ECO:0007669"/>
    <property type="project" value="TreeGrafter"/>
</dbReference>
<sequence>MSELPGKENPAFAGELPLKEIKSDLSGDVADSQVTLYEVNSDPSPNHRQSGLTNGDLAHGEALDDDLEPKPKPFNPLDHNVIVRFIMAVQTAVSETYTEHKVTIWRFIGIILLVAFLVYFGFAIDHEFGSEASYRLLICTILGLALLMLVLLQSYLKPLTGRINKFITDPSYKKIRFIIRWALYFVSTAATVALIIWLVALDNPDNLLSLAGLAGFILICFLTSCSPAQVNWHPVFWGFSLQFYFACLILKTDAGFDAFKWLGDRVTEFLAYSDAGAAFVFSDYAKIVPLDGSKPIEFLGVYSIHFFAFKLMPVVTFFSTVIAICYYLGVMQAIINVIGRFLSFCLGTTAAESINAAGNIFVAMTESPLMIGPFIPTMTRSELHAVMTGGFATIAGSVLGAYIGFGVPANHLLSASVMSAPAALAISKLTYPEIDIPSDNSAGFDRIEKTKEGNVIEAACNGAIMSAKIIACIIVNIIAFLSLLAFLNATLVWFGERVGKDDFTFEKRSEVIATYALCGFSNCGSMGIMLGALSAMAPRRRPTMAKLVLRAMLAGNVACFFTACIAGLFYEPSD</sequence>
<comment type="subcellular location">
    <subcellularLocation>
        <location evidence="1">Cell membrane</location>
        <topology evidence="1">Multi-pass membrane protein</topology>
    </subcellularLocation>
</comment>
<keyword evidence="3" id="KW-1003">Cell membrane</keyword>
<feature type="transmembrane region" description="Helical" evidence="8">
    <location>
        <begin position="469"/>
        <end position="494"/>
    </location>
</feature>
<gene>
    <name evidence="12" type="ORF">ElyMa_000895000</name>
</gene>
<dbReference type="Pfam" id="PF07662">
    <property type="entry name" value="Nucleos_tra2_C"/>
    <property type="match status" value="1"/>
</dbReference>
<keyword evidence="5 8" id="KW-1133">Transmembrane helix</keyword>
<evidence type="ECO:0000259" key="10">
    <source>
        <dbReference type="Pfam" id="PF07662"/>
    </source>
</evidence>
<feature type="domain" description="Concentrative nucleoside transporter C-terminal" evidence="10">
    <location>
        <begin position="411"/>
        <end position="506"/>
    </location>
</feature>
<feature type="transmembrane region" description="Helical" evidence="8">
    <location>
        <begin position="206"/>
        <end position="223"/>
    </location>
</feature>
<evidence type="ECO:0000259" key="9">
    <source>
        <dbReference type="Pfam" id="PF01773"/>
    </source>
</evidence>
<comment type="similarity">
    <text evidence="2">Belongs to the concentrative nucleoside transporter (CNT) (TC 2.A.41) family.</text>
</comment>
<evidence type="ECO:0000256" key="8">
    <source>
        <dbReference type="SAM" id="Phobius"/>
    </source>
</evidence>
<name>A0AAV4HAA9_9GAST</name>
<feature type="transmembrane region" description="Helical" evidence="8">
    <location>
        <begin position="547"/>
        <end position="570"/>
    </location>
</feature>
<keyword evidence="6 8" id="KW-0472">Membrane</keyword>
<proteinExistence type="inferred from homology"/>